<evidence type="ECO:0000313" key="1">
    <source>
        <dbReference type="EMBL" id="PNU05798.1"/>
    </source>
</evidence>
<comment type="caution">
    <text evidence="1">The sequence shown here is derived from an EMBL/GenBank/DDBJ whole genome shotgun (WGS) entry which is preliminary data.</text>
</comment>
<dbReference type="AlphaFoldDB" id="A0A2K2G477"/>
<organism evidence="1 2">
    <name type="scientific">Novosphingobium guangzhouense</name>
    <dbReference type="NCBI Taxonomy" id="1850347"/>
    <lineage>
        <taxon>Bacteria</taxon>
        <taxon>Pseudomonadati</taxon>
        <taxon>Pseudomonadota</taxon>
        <taxon>Alphaproteobacteria</taxon>
        <taxon>Sphingomonadales</taxon>
        <taxon>Sphingomonadaceae</taxon>
        <taxon>Novosphingobium</taxon>
    </lineage>
</organism>
<reference evidence="1 2" key="1">
    <citation type="submission" date="2016-05" db="EMBL/GenBank/DDBJ databases">
        <title>Complete genome sequence of Novosphingobium guangzhouense SA925(T).</title>
        <authorList>
            <person name="Sha S."/>
        </authorList>
    </citation>
    <scope>NUCLEOTIDE SEQUENCE [LARGE SCALE GENOMIC DNA]</scope>
    <source>
        <strain evidence="1 2">SA925</strain>
    </source>
</reference>
<sequence>MPAGLLERCDTRDIELVQTGDIVTSRNLNKKNLKECAEKVDAIRAHDARARQVNGASPNH</sequence>
<name>A0A2K2G477_9SPHN</name>
<protein>
    <submittedName>
        <fullName evidence="1">Uncharacterized protein</fullName>
    </submittedName>
</protein>
<keyword evidence="2" id="KW-1185">Reference proteome</keyword>
<gene>
    <name evidence="1" type="ORF">A8V01_14620</name>
</gene>
<evidence type="ECO:0000313" key="2">
    <source>
        <dbReference type="Proteomes" id="UP000236327"/>
    </source>
</evidence>
<dbReference type="Proteomes" id="UP000236327">
    <property type="component" value="Unassembled WGS sequence"/>
</dbReference>
<dbReference type="EMBL" id="LYMM01000022">
    <property type="protein sequence ID" value="PNU05798.1"/>
    <property type="molecule type" value="Genomic_DNA"/>
</dbReference>
<accession>A0A2K2G477</accession>
<proteinExistence type="predicted"/>